<gene>
    <name evidence="2" type="ORF">JCM19237_6221</name>
</gene>
<reference evidence="2 3" key="1">
    <citation type="journal article" date="2014" name="Genome Announc.">
        <title>Draft Genome Sequences of Two Vibrionaceae Species, Vibrio ponticus C121 and Photobacterium aphoticum C119, Isolated as Coral Reef Microbiota.</title>
        <authorList>
            <person name="Al-saari N."/>
            <person name="Meirelles P.M."/>
            <person name="Mino S."/>
            <person name="Suda W."/>
            <person name="Oshima K."/>
            <person name="Hattori M."/>
            <person name="Ohkuma M."/>
            <person name="Thompson F.L."/>
            <person name="Gomez-Gil B."/>
            <person name="Sawabe T."/>
            <person name="Sawabe T."/>
        </authorList>
    </citation>
    <scope>NUCLEOTIDE SEQUENCE [LARGE SCALE GENOMIC DNA]</scope>
    <source>
        <strain evidence="2 3">JCM 19237</strain>
    </source>
</reference>
<evidence type="ECO:0000313" key="2">
    <source>
        <dbReference type="EMBL" id="GAL03328.1"/>
    </source>
</evidence>
<keyword evidence="1" id="KW-0732">Signal</keyword>
<feature type="chain" id="PRO_5001863470" evidence="1">
    <location>
        <begin position="20"/>
        <end position="94"/>
    </location>
</feature>
<evidence type="ECO:0000313" key="3">
    <source>
        <dbReference type="Proteomes" id="UP000029227"/>
    </source>
</evidence>
<keyword evidence="2" id="KW-0645">Protease</keyword>
<organism evidence="2 3">
    <name type="scientific">Photobacterium aphoticum</name>
    <dbReference type="NCBI Taxonomy" id="754436"/>
    <lineage>
        <taxon>Bacteria</taxon>
        <taxon>Pseudomonadati</taxon>
        <taxon>Pseudomonadota</taxon>
        <taxon>Gammaproteobacteria</taxon>
        <taxon>Vibrionales</taxon>
        <taxon>Vibrionaceae</taxon>
        <taxon>Photobacterium</taxon>
    </lineage>
</organism>
<accession>A0A090QM59</accession>
<dbReference type="STRING" id="754436.JCM19237_6221"/>
<dbReference type="GO" id="GO:0006508">
    <property type="term" value="P:proteolysis"/>
    <property type="evidence" value="ECO:0007669"/>
    <property type="project" value="UniProtKB-KW"/>
</dbReference>
<name>A0A090QM59_9GAMM</name>
<comment type="caution">
    <text evidence="2">The sequence shown here is derived from an EMBL/GenBank/DDBJ whole genome shotgun (WGS) entry which is preliminary data.</text>
</comment>
<sequence>MNRPLAIAGLIAATFALSACSSSPTGRSQMLLYSQQDMSQLGAQSFDALKQQEKIYTDKKPISTYSVLRNLSRKNSPAQKQQSNGKWWCLTVIR</sequence>
<dbReference type="EMBL" id="BBMN01000001">
    <property type="protein sequence ID" value="GAL03328.1"/>
    <property type="molecule type" value="Genomic_DNA"/>
</dbReference>
<dbReference type="GO" id="GO:0008233">
    <property type="term" value="F:peptidase activity"/>
    <property type="evidence" value="ECO:0007669"/>
    <property type="project" value="UniProtKB-KW"/>
</dbReference>
<feature type="signal peptide" evidence="1">
    <location>
        <begin position="1"/>
        <end position="19"/>
    </location>
</feature>
<keyword evidence="2" id="KW-0378">Hydrolase</keyword>
<dbReference type="Proteomes" id="UP000029227">
    <property type="component" value="Unassembled WGS sequence"/>
</dbReference>
<proteinExistence type="predicted"/>
<evidence type="ECO:0000256" key="1">
    <source>
        <dbReference type="SAM" id="SignalP"/>
    </source>
</evidence>
<protein>
    <submittedName>
        <fullName evidence="2">Zn-dependent protease</fullName>
    </submittedName>
</protein>
<dbReference type="AlphaFoldDB" id="A0A090QM59"/>
<dbReference type="eggNOG" id="COG0501">
    <property type="taxonomic scope" value="Bacteria"/>
</dbReference>
<dbReference type="PROSITE" id="PS51257">
    <property type="entry name" value="PROKAR_LIPOPROTEIN"/>
    <property type="match status" value="1"/>
</dbReference>